<feature type="transmembrane region" description="Helical" evidence="1">
    <location>
        <begin position="124"/>
        <end position="143"/>
    </location>
</feature>
<evidence type="ECO:0000256" key="1">
    <source>
        <dbReference type="SAM" id="Phobius"/>
    </source>
</evidence>
<keyword evidence="3" id="KW-1185">Reference proteome</keyword>
<dbReference type="Proteomes" id="UP001165089">
    <property type="component" value="Unassembled WGS sequence"/>
</dbReference>
<name>A0ABQ5Q3K5_9BACT</name>
<evidence type="ECO:0000313" key="2">
    <source>
        <dbReference type="EMBL" id="GLH69322.1"/>
    </source>
</evidence>
<protein>
    <submittedName>
        <fullName evidence="2">Uncharacterized protein</fullName>
    </submittedName>
</protein>
<keyword evidence="1" id="KW-1133">Transmembrane helix</keyword>
<feature type="transmembrane region" description="Helical" evidence="1">
    <location>
        <begin position="69"/>
        <end position="87"/>
    </location>
</feature>
<sequence length="225" mass="26407">MHQFKELLWIAWAIQLIRPIIPTTAFLISSASSRYQKPSWIQQLTIIVIFTLLIDWALLGLAYCHIHNAWLANLAILPELLLYLWILPKINQQFHFPSMPVALIAIALSVVFCIWDWFRLGLWAKWPMGWTFTSFIIFIVCIWKFKEILIKSHNESLFYRPEFWFLGASTLRYGTLLIFHPLGSVFLKSLPADLILIPGLFVYLIQLFMDIILSKTFLCQKQTLY</sequence>
<feature type="transmembrane region" description="Helical" evidence="1">
    <location>
        <begin position="163"/>
        <end position="182"/>
    </location>
</feature>
<dbReference type="EMBL" id="BSDD01000001">
    <property type="protein sequence ID" value="GLH69322.1"/>
    <property type="molecule type" value="Genomic_DNA"/>
</dbReference>
<reference evidence="2 3" key="1">
    <citation type="journal article" date="2023" name="Antonie Van Leeuwenhoek">
        <title>Mesoterricola silvestris gen. nov., sp. nov., Mesoterricola sediminis sp. nov., Geothrix oryzae sp. nov., Geothrix edaphica sp. nov., Geothrix rubra sp. nov., and Geothrix limicola sp. nov., six novel members of Acidobacteriota isolated from soils.</title>
        <authorList>
            <person name="Itoh H."/>
            <person name="Sugisawa Y."/>
            <person name="Mise K."/>
            <person name="Xu Z."/>
            <person name="Kuniyasu M."/>
            <person name="Ushijima N."/>
            <person name="Kawano K."/>
            <person name="Kobayashi E."/>
            <person name="Shiratori Y."/>
            <person name="Masuda Y."/>
            <person name="Senoo K."/>
        </authorList>
    </citation>
    <scope>NUCLEOTIDE SEQUENCE [LARGE SCALE GENOMIC DNA]</scope>
    <source>
        <strain evidence="2 3">Red803</strain>
    </source>
</reference>
<feature type="transmembrane region" description="Helical" evidence="1">
    <location>
        <begin position="194"/>
        <end position="213"/>
    </location>
</feature>
<keyword evidence="1" id="KW-0472">Membrane</keyword>
<feature type="transmembrane region" description="Helical" evidence="1">
    <location>
        <begin position="40"/>
        <end position="63"/>
    </location>
</feature>
<gene>
    <name evidence="2" type="ORF">GETHPA_08550</name>
</gene>
<comment type="caution">
    <text evidence="2">The sequence shown here is derived from an EMBL/GenBank/DDBJ whole genome shotgun (WGS) entry which is preliminary data.</text>
</comment>
<proteinExistence type="predicted"/>
<keyword evidence="1" id="KW-0812">Transmembrane</keyword>
<feature type="transmembrane region" description="Helical" evidence="1">
    <location>
        <begin position="6"/>
        <end position="28"/>
    </location>
</feature>
<accession>A0ABQ5Q3K5</accession>
<feature type="transmembrane region" description="Helical" evidence="1">
    <location>
        <begin position="99"/>
        <end position="118"/>
    </location>
</feature>
<evidence type="ECO:0000313" key="3">
    <source>
        <dbReference type="Proteomes" id="UP001165089"/>
    </source>
</evidence>
<organism evidence="2 3">
    <name type="scientific">Geothrix rubra</name>
    <dbReference type="NCBI Taxonomy" id="2927977"/>
    <lineage>
        <taxon>Bacteria</taxon>
        <taxon>Pseudomonadati</taxon>
        <taxon>Acidobacteriota</taxon>
        <taxon>Holophagae</taxon>
        <taxon>Holophagales</taxon>
        <taxon>Holophagaceae</taxon>
        <taxon>Geothrix</taxon>
    </lineage>
</organism>